<dbReference type="AlphaFoldDB" id="A0A1M4WSJ0"/>
<protein>
    <submittedName>
        <fullName evidence="3">16S rRNA (Guanine(966)-N(2))-methyltransferase RsmD</fullName>
    </submittedName>
</protein>
<dbReference type="RefSeq" id="WP_062176208.1">
    <property type="nucleotide sequence ID" value="NZ_BBXL01000002.1"/>
</dbReference>
<dbReference type="GO" id="GO:0008168">
    <property type="term" value="F:methyltransferase activity"/>
    <property type="evidence" value="ECO:0007669"/>
    <property type="project" value="UniProtKB-KW"/>
</dbReference>
<sequence>MRIISGRYKGRRLTLPPNFKARPTTDFAKESLFNILGNSIDWEGLTALDLFGGTGGISLELVSRDCSKVVCVEKSPQNYAFIEKVKKQLDAKELSVFKMDVFKYLSICKEKFDFIFADPPYDLEFLPEVPKLVLEKGLLKDNGVFVMEHSKAYDFSDLPYFSEKRVYGSVNFSIFRKDIETE</sequence>
<evidence type="ECO:0000313" key="3">
    <source>
        <dbReference type="EMBL" id="SHE84127.1"/>
    </source>
</evidence>
<dbReference type="InterPro" id="IPR029063">
    <property type="entry name" value="SAM-dependent_MTases_sf"/>
</dbReference>
<dbReference type="STRING" id="1346286.SAMN05444362_102303"/>
<evidence type="ECO:0000256" key="2">
    <source>
        <dbReference type="ARBA" id="ARBA00022679"/>
    </source>
</evidence>
<proteinExistence type="predicted"/>
<dbReference type="PANTHER" id="PTHR43542">
    <property type="entry name" value="METHYLTRANSFERASE"/>
    <property type="match status" value="1"/>
</dbReference>
<organism evidence="3 4">
    <name type="scientific">Dysgonomonas macrotermitis</name>
    <dbReference type="NCBI Taxonomy" id="1346286"/>
    <lineage>
        <taxon>Bacteria</taxon>
        <taxon>Pseudomonadati</taxon>
        <taxon>Bacteroidota</taxon>
        <taxon>Bacteroidia</taxon>
        <taxon>Bacteroidales</taxon>
        <taxon>Dysgonomonadaceae</taxon>
        <taxon>Dysgonomonas</taxon>
    </lineage>
</organism>
<dbReference type="PIRSF" id="PIRSF004553">
    <property type="entry name" value="CHP00095"/>
    <property type="match status" value="1"/>
</dbReference>
<name>A0A1M4WSJ0_9BACT</name>
<dbReference type="PROSITE" id="PS00092">
    <property type="entry name" value="N6_MTASE"/>
    <property type="match status" value="1"/>
</dbReference>
<dbReference type="InterPro" id="IPR004398">
    <property type="entry name" value="RNA_MeTrfase_RsmD"/>
</dbReference>
<evidence type="ECO:0000313" key="4">
    <source>
        <dbReference type="Proteomes" id="UP000184480"/>
    </source>
</evidence>
<dbReference type="Pfam" id="PF03602">
    <property type="entry name" value="Cons_hypoth95"/>
    <property type="match status" value="1"/>
</dbReference>
<keyword evidence="1 3" id="KW-0489">Methyltransferase</keyword>
<dbReference type="GO" id="GO:0031167">
    <property type="term" value="P:rRNA methylation"/>
    <property type="evidence" value="ECO:0007669"/>
    <property type="project" value="InterPro"/>
</dbReference>
<dbReference type="InterPro" id="IPR002052">
    <property type="entry name" value="DNA_methylase_N6_adenine_CS"/>
</dbReference>
<accession>A0A1M4WSJ0</accession>
<evidence type="ECO:0000256" key="1">
    <source>
        <dbReference type="ARBA" id="ARBA00022603"/>
    </source>
</evidence>
<keyword evidence="4" id="KW-1185">Reference proteome</keyword>
<keyword evidence="2 3" id="KW-0808">Transferase</keyword>
<dbReference type="EMBL" id="FQUC01000002">
    <property type="protein sequence ID" value="SHE84127.1"/>
    <property type="molecule type" value="Genomic_DNA"/>
</dbReference>
<dbReference type="OrthoDB" id="9803017at2"/>
<dbReference type="CDD" id="cd02440">
    <property type="entry name" value="AdoMet_MTases"/>
    <property type="match status" value="1"/>
</dbReference>
<gene>
    <name evidence="3" type="ORF">SAMN05444362_102303</name>
</gene>
<reference evidence="4" key="1">
    <citation type="submission" date="2016-11" db="EMBL/GenBank/DDBJ databases">
        <authorList>
            <person name="Varghese N."/>
            <person name="Submissions S."/>
        </authorList>
    </citation>
    <scope>NUCLEOTIDE SEQUENCE [LARGE SCALE GENOMIC DNA]</scope>
    <source>
        <strain evidence="4">DSM 27370</strain>
    </source>
</reference>
<dbReference type="Gene3D" id="3.40.50.150">
    <property type="entry name" value="Vaccinia Virus protein VP39"/>
    <property type="match status" value="1"/>
</dbReference>
<dbReference type="SUPFAM" id="SSF53335">
    <property type="entry name" value="S-adenosyl-L-methionine-dependent methyltransferases"/>
    <property type="match status" value="1"/>
</dbReference>
<dbReference type="GO" id="GO:0003676">
    <property type="term" value="F:nucleic acid binding"/>
    <property type="evidence" value="ECO:0007669"/>
    <property type="project" value="InterPro"/>
</dbReference>
<dbReference type="PANTHER" id="PTHR43542:SF1">
    <property type="entry name" value="METHYLTRANSFERASE"/>
    <property type="match status" value="1"/>
</dbReference>
<dbReference type="Proteomes" id="UP000184480">
    <property type="component" value="Unassembled WGS sequence"/>
</dbReference>